<proteinExistence type="predicted"/>
<dbReference type="AlphaFoldDB" id="A0A5C3QYI5"/>
<gene>
    <name evidence="1" type="ORF">BDV98DRAFT_7957</name>
</gene>
<dbReference type="Proteomes" id="UP000305067">
    <property type="component" value="Unassembled WGS sequence"/>
</dbReference>
<protein>
    <submittedName>
        <fullName evidence="1">Uncharacterized protein</fullName>
    </submittedName>
</protein>
<evidence type="ECO:0000313" key="1">
    <source>
        <dbReference type="EMBL" id="TFL07073.1"/>
    </source>
</evidence>
<name>A0A5C3QYI5_9AGAR</name>
<accession>A0A5C3QYI5</accession>
<sequence>MSTVNIAAEDEMKLREEEPATWVKSVLSWAYLQRLVNSSLLPEDDKRPVFHARCANLALEFFFSLATNLEKIAQPHRSSLSSLLGGPRVIDGQDKLQPTWRALKHLTGENIFAMNVTWNVGAGITEQNMDMGKFKLMKYLNLRYANTGDVRDTRRDLWTAALISKAAQETSGLESSNLTMALESLRCHSENKQYSNNSNGQICQGDLAQTLLVSLLQVK</sequence>
<dbReference type="EMBL" id="ML178814">
    <property type="protein sequence ID" value="TFL07073.1"/>
    <property type="molecule type" value="Genomic_DNA"/>
</dbReference>
<evidence type="ECO:0000313" key="2">
    <source>
        <dbReference type="Proteomes" id="UP000305067"/>
    </source>
</evidence>
<reference evidence="1 2" key="1">
    <citation type="journal article" date="2019" name="Nat. Ecol. Evol.">
        <title>Megaphylogeny resolves global patterns of mushroom evolution.</title>
        <authorList>
            <person name="Varga T."/>
            <person name="Krizsan K."/>
            <person name="Foldi C."/>
            <person name="Dima B."/>
            <person name="Sanchez-Garcia M."/>
            <person name="Sanchez-Ramirez S."/>
            <person name="Szollosi G.J."/>
            <person name="Szarkandi J.G."/>
            <person name="Papp V."/>
            <person name="Albert L."/>
            <person name="Andreopoulos W."/>
            <person name="Angelini C."/>
            <person name="Antonin V."/>
            <person name="Barry K.W."/>
            <person name="Bougher N.L."/>
            <person name="Buchanan P."/>
            <person name="Buyck B."/>
            <person name="Bense V."/>
            <person name="Catcheside P."/>
            <person name="Chovatia M."/>
            <person name="Cooper J."/>
            <person name="Damon W."/>
            <person name="Desjardin D."/>
            <person name="Finy P."/>
            <person name="Geml J."/>
            <person name="Haridas S."/>
            <person name="Hughes K."/>
            <person name="Justo A."/>
            <person name="Karasinski D."/>
            <person name="Kautmanova I."/>
            <person name="Kiss B."/>
            <person name="Kocsube S."/>
            <person name="Kotiranta H."/>
            <person name="LaButti K.M."/>
            <person name="Lechner B.E."/>
            <person name="Liimatainen K."/>
            <person name="Lipzen A."/>
            <person name="Lukacs Z."/>
            <person name="Mihaltcheva S."/>
            <person name="Morgado L.N."/>
            <person name="Niskanen T."/>
            <person name="Noordeloos M.E."/>
            <person name="Ohm R.A."/>
            <person name="Ortiz-Santana B."/>
            <person name="Ovrebo C."/>
            <person name="Racz N."/>
            <person name="Riley R."/>
            <person name="Savchenko A."/>
            <person name="Shiryaev A."/>
            <person name="Soop K."/>
            <person name="Spirin V."/>
            <person name="Szebenyi C."/>
            <person name="Tomsovsky M."/>
            <person name="Tulloss R.E."/>
            <person name="Uehling J."/>
            <person name="Grigoriev I.V."/>
            <person name="Vagvolgyi C."/>
            <person name="Papp T."/>
            <person name="Martin F.M."/>
            <person name="Miettinen O."/>
            <person name="Hibbett D.S."/>
            <person name="Nagy L.G."/>
        </authorList>
    </citation>
    <scope>NUCLEOTIDE SEQUENCE [LARGE SCALE GENOMIC DNA]</scope>
    <source>
        <strain evidence="1 2">CBS 309.79</strain>
    </source>
</reference>
<organism evidence="1 2">
    <name type="scientific">Pterulicium gracile</name>
    <dbReference type="NCBI Taxonomy" id="1884261"/>
    <lineage>
        <taxon>Eukaryota</taxon>
        <taxon>Fungi</taxon>
        <taxon>Dikarya</taxon>
        <taxon>Basidiomycota</taxon>
        <taxon>Agaricomycotina</taxon>
        <taxon>Agaricomycetes</taxon>
        <taxon>Agaricomycetidae</taxon>
        <taxon>Agaricales</taxon>
        <taxon>Pleurotineae</taxon>
        <taxon>Pterulaceae</taxon>
        <taxon>Pterulicium</taxon>
    </lineage>
</organism>
<keyword evidence="2" id="KW-1185">Reference proteome</keyword>